<keyword evidence="1" id="KW-0732">Signal</keyword>
<proteinExistence type="predicted"/>
<gene>
    <name evidence="2" type="ORF">IDJ75_08125</name>
</gene>
<keyword evidence="3" id="KW-1185">Reference proteome</keyword>
<evidence type="ECO:0000313" key="3">
    <source>
        <dbReference type="Proteomes" id="UP000618754"/>
    </source>
</evidence>
<evidence type="ECO:0000313" key="2">
    <source>
        <dbReference type="EMBL" id="MBD1385243.1"/>
    </source>
</evidence>
<evidence type="ECO:0008006" key="4">
    <source>
        <dbReference type="Google" id="ProtNLM"/>
    </source>
</evidence>
<name>A0ABR7X3T0_9SPHI</name>
<comment type="caution">
    <text evidence="2">The sequence shown here is derived from an EMBL/GenBank/DDBJ whole genome shotgun (WGS) entry which is preliminary data.</text>
</comment>
<dbReference type="RefSeq" id="WP_191175130.1">
    <property type="nucleotide sequence ID" value="NZ_JACWMW010000002.1"/>
</dbReference>
<dbReference type="EMBL" id="JACWMW010000002">
    <property type="protein sequence ID" value="MBD1385243.1"/>
    <property type="molecule type" value="Genomic_DNA"/>
</dbReference>
<accession>A0ABR7X3T0</accession>
<organism evidence="2 3">
    <name type="scientific">Mucilaginibacter rigui</name>
    <dbReference type="NCBI Taxonomy" id="534635"/>
    <lineage>
        <taxon>Bacteria</taxon>
        <taxon>Pseudomonadati</taxon>
        <taxon>Bacteroidota</taxon>
        <taxon>Sphingobacteriia</taxon>
        <taxon>Sphingobacteriales</taxon>
        <taxon>Sphingobacteriaceae</taxon>
        <taxon>Mucilaginibacter</taxon>
    </lineage>
</organism>
<reference evidence="2 3" key="1">
    <citation type="submission" date="2020-09" db="EMBL/GenBank/DDBJ databases">
        <title>Novel species of Mucilaginibacter isolated from a glacier on the Tibetan Plateau.</title>
        <authorList>
            <person name="Liu Q."/>
            <person name="Xin Y.-H."/>
        </authorList>
    </citation>
    <scope>NUCLEOTIDE SEQUENCE [LARGE SCALE GENOMIC DNA]</scope>
    <source>
        <strain evidence="2 3">CGMCC 1.13878</strain>
    </source>
</reference>
<evidence type="ECO:0000256" key="1">
    <source>
        <dbReference type="SAM" id="SignalP"/>
    </source>
</evidence>
<sequence length="281" mass="30801">MKPLLFTALVFCCFVITSCSRYQVNVISSTNGTKNQQTGDFEFENDSVKIAYSFYGPNAPVTVNVQNKLNKPLYIDWQKSALIIDGAAVSYAPDKVAITGSINAQTDSYHYNNNPSFSNPGYTTGSINAVAGLPKNTTFLPPHSQSSNTSVRLTKGFLNIPDSVFHKVRMVYKYQDTVSLTKVKSADFSDQSSPLRFKSYLTLYIVNGNEAQPATYQHDFFVSRSLTTTMDPKQFREFSQKRGDYFINSKATGYAKAMAGIGVATAIGAGGAISNSHNNSK</sequence>
<feature type="signal peptide" evidence="1">
    <location>
        <begin position="1"/>
        <end position="22"/>
    </location>
</feature>
<dbReference type="PROSITE" id="PS51257">
    <property type="entry name" value="PROKAR_LIPOPROTEIN"/>
    <property type="match status" value="1"/>
</dbReference>
<dbReference type="Proteomes" id="UP000618754">
    <property type="component" value="Unassembled WGS sequence"/>
</dbReference>
<protein>
    <recommendedName>
        <fullName evidence="4">Lipoprotein</fullName>
    </recommendedName>
</protein>
<feature type="chain" id="PRO_5045085868" description="Lipoprotein" evidence="1">
    <location>
        <begin position="23"/>
        <end position="281"/>
    </location>
</feature>